<accession>A0ABV2LKV7</accession>
<dbReference type="EMBL" id="JBEPMP010000001">
    <property type="protein sequence ID" value="MET3729206.1"/>
    <property type="molecule type" value="Genomic_DNA"/>
</dbReference>
<evidence type="ECO:0000256" key="12">
    <source>
        <dbReference type="ARBA" id="ARBA00051157"/>
    </source>
</evidence>
<comment type="caution">
    <text evidence="15">The sequence shown here is derived from an EMBL/GenBank/DDBJ whole genome shotgun (WGS) entry which is preliminary data.</text>
</comment>
<comment type="function">
    <text evidence="13">Catalyzes the conversion of dethiobiotin (DTB) to biotin by the insertion of a sulfur atom into dethiobiotin via a radical-based mechanism.</text>
</comment>
<dbReference type="EC" id="2.8.1.6" evidence="3 13"/>
<gene>
    <name evidence="13" type="primary">bioB</name>
    <name evidence="15" type="ORF">ABID52_002787</name>
</gene>
<dbReference type="PANTHER" id="PTHR22976">
    <property type="entry name" value="BIOTIN SYNTHASE"/>
    <property type="match status" value="1"/>
</dbReference>
<dbReference type="InterPro" id="IPR007197">
    <property type="entry name" value="rSAM"/>
</dbReference>
<evidence type="ECO:0000256" key="8">
    <source>
        <dbReference type="ARBA" id="ARBA00022723"/>
    </source>
</evidence>
<dbReference type="Gene3D" id="3.20.20.70">
    <property type="entry name" value="Aldolase class I"/>
    <property type="match status" value="1"/>
</dbReference>
<keyword evidence="11 13" id="KW-0411">Iron-sulfur</keyword>
<keyword evidence="9 13" id="KW-0093">Biotin biosynthesis</keyword>
<dbReference type="SMART" id="SM00729">
    <property type="entry name" value="Elp3"/>
    <property type="match status" value="1"/>
</dbReference>
<dbReference type="Pfam" id="PF04055">
    <property type="entry name" value="Radical_SAM"/>
    <property type="match status" value="1"/>
</dbReference>
<dbReference type="InterPro" id="IPR024177">
    <property type="entry name" value="Biotin_synthase"/>
</dbReference>
<dbReference type="SFLD" id="SFLDG01278">
    <property type="entry name" value="biotin_synthase_like"/>
    <property type="match status" value="1"/>
</dbReference>
<organism evidence="15 16">
    <name type="scientific">Fictibacillus halophilus</name>
    <dbReference type="NCBI Taxonomy" id="1610490"/>
    <lineage>
        <taxon>Bacteria</taxon>
        <taxon>Bacillati</taxon>
        <taxon>Bacillota</taxon>
        <taxon>Bacilli</taxon>
        <taxon>Bacillales</taxon>
        <taxon>Fictibacillaceae</taxon>
        <taxon>Fictibacillus</taxon>
    </lineage>
</organism>
<evidence type="ECO:0000256" key="4">
    <source>
        <dbReference type="ARBA" id="ARBA00022485"/>
    </source>
</evidence>
<keyword evidence="6 13" id="KW-0949">S-adenosyl-L-methionine</keyword>
<protein>
    <recommendedName>
        <fullName evidence="3 13">Biotin synthase</fullName>
        <ecNumber evidence="3 13">2.8.1.6</ecNumber>
    </recommendedName>
</protein>
<dbReference type="SFLD" id="SFLDG01060">
    <property type="entry name" value="BATS_domain_containing"/>
    <property type="match status" value="1"/>
</dbReference>
<evidence type="ECO:0000256" key="13">
    <source>
        <dbReference type="HAMAP-Rule" id="MF_01694"/>
    </source>
</evidence>
<sequence>MIWNALAEKVLSGEEISNEEALGILNCPDEDLLLLLHGAYQIRKHFYGNLVKLNMIMNTKSGACPENCGYCSQSIVSTAPIETYRMMDSDEMVKGAEAAYNLNVGTYCIVASGRGPTNRDVDKVVEAVKRIKDTYGLKVCACLGILKPEQAERLKEAGVDRYNHNLNTSARNHKNITTSHSYDDRVNTVNIIKESGISPCSGVIVGMRETKQDVIDMARSLNVLDADSIPVNFLHAIDGTPLEGTDELDPRYCLKVLALFRYINPTKEIRISGGREVNLRSLQPLGLYAANSIFVGDYLTTRGQESTADHKMLEDMGFEIDRTPVMAP</sequence>
<keyword evidence="4 13" id="KW-0004">4Fe-4S</keyword>
<dbReference type="InterPro" id="IPR010722">
    <property type="entry name" value="BATS_dom"/>
</dbReference>
<dbReference type="PIRSF" id="PIRSF001619">
    <property type="entry name" value="Biotin_synth"/>
    <property type="match status" value="1"/>
</dbReference>
<evidence type="ECO:0000256" key="7">
    <source>
        <dbReference type="ARBA" id="ARBA00022714"/>
    </source>
</evidence>
<feature type="binding site" evidence="13">
    <location>
        <position position="108"/>
    </location>
    <ligand>
        <name>[2Fe-2S] cluster</name>
        <dbReference type="ChEBI" id="CHEBI:190135"/>
    </ligand>
</feature>
<reference evidence="15 16" key="1">
    <citation type="submission" date="2024-06" db="EMBL/GenBank/DDBJ databases">
        <title>Genomic Encyclopedia of Type Strains, Phase IV (KMG-IV): sequencing the most valuable type-strain genomes for metagenomic binning, comparative biology and taxonomic classification.</title>
        <authorList>
            <person name="Goeker M."/>
        </authorList>
    </citation>
    <scope>NUCLEOTIDE SEQUENCE [LARGE SCALE GENOMIC DNA]</scope>
    <source>
        <strain evidence="15 16">DSM 100124</strain>
    </source>
</reference>
<keyword evidence="5 13" id="KW-0808">Transferase</keyword>
<dbReference type="Pfam" id="PF06968">
    <property type="entry name" value="BATS"/>
    <property type="match status" value="1"/>
</dbReference>
<comment type="similarity">
    <text evidence="2 13">Belongs to the radical SAM superfamily. Biotin synthase family.</text>
</comment>
<feature type="binding site" evidence="13">
    <location>
        <position position="140"/>
    </location>
    <ligand>
        <name>[2Fe-2S] cluster</name>
        <dbReference type="ChEBI" id="CHEBI:190135"/>
    </ligand>
</feature>
<dbReference type="RefSeq" id="WP_198766675.1">
    <property type="nucleotide sequence ID" value="NZ_JAEACF010000001.1"/>
</dbReference>
<evidence type="ECO:0000256" key="3">
    <source>
        <dbReference type="ARBA" id="ARBA00012236"/>
    </source>
</evidence>
<evidence type="ECO:0000256" key="9">
    <source>
        <dbReference type="ARBA" id="ARBA00022756"/>
    </source>
</evidence>
<evidence type="ECO:0000256" key="2">
    <source>
        <dbReference type="ARBA" id="ARBA00010765"/>
    </source>
</evidence>
<evidence type="ECO:0000313" key="15">
    <source>
        <dbReference type="EMBL" id="MET3729206.1"/>
    </source>
</evidence>
<comment type="cofactor">
    <cofactor evidence="13">
        <name>[4Fe-4S] cluster</name>
        <dbReference type="ChEBI" id="CHEBI:49883"/>
    </cofactor>
    <text evidence="13">Binds 1 [4Fe-4S] cluster. The cluster is coordinated with 3 cysteines and an exchangeable S-adenosyl-L-methionine.</text>
</comment>
<dbReference type="NCBIfam" id="TIGR00433">
    <property type="entry name" value="bioB"/>
    <property type="match status" value="1"/>
</dbReference>
<dbReference type="GO" id="GO:0004076">
    <property type="term" value="F:biotin synthase activity"/>
    <property type="evidence" value="ECO:0007669"/>
    <property type="project" value="UniProtKB-EC"/>
</dbReference>
<dbReference type="CDD" id="cd01335">
    <property type="entry name" value="Radical_SAM"/>
    <property type="match status" value="1"/>
</dbReference>
<comment type="catalytic activity">
    <reaction evidence="12 13">
        <text>(4R,5S)-dethiobiotin + (sulfur carrier)-SH + 2 reduced [2Fe-2S]-[ferredoxin] + 2 S-adenosyl-L-methionine = (sulfur carrier)-H + biotin + 2 5'-deoxyadenosine + 2 L-methionine + 2 oxidized [2Fe-2S]-[ferredoxin]</text>
        <dbReference type="Rhea" id="RHEA:22060"/>
        <dbReference type="Rhea" id="RHEA-COMP:10000"/>
        <dbReference type="Rhea" id="RHEA-COMP:10001"/>
        <dbReference type="Rhea" id="RHEA-COMP:14737"/>
        <dbReference type="Rhea" id="RHEA-COMP:14739"/>
        <dbReference type="ChEBI" id="CHEBI:17319"/>
        <dbReference type="ChEBI" id="CHEBI:29917"/>
        <dbReference type="ChEBI" id="CHEBI:33737"/>
        <dbReference type="ChEBI" id="CHEBI:33738"/>
        <dbReference type="ChEBI" id="CHEBI:57586"/>
        <dbReference type="ChEBI" id="CHEBI:57844"/>
        <dbReference type="ChEBI" id="CHEBI:59789"/>
        <dbReference type="ChEBI" id="CHEBI:64428"/>
        <dbReference type="ChEBI" id="CHEBI:149473"/>
        <dbReference type="EC" id="2.8.1.6"/>
    </reaction>
</comment>
<evidence type="ECO:0000313" key="16">
    <source>
        <dbReference type="Proteomes" id="UP001549097"/>
    </source>
</evidence>
<dbReference type="InterPro" id="IPR013785">
    <property type="entry name" value="Aldolase_TIM"/>
</dbReference>
<proteinExistence type="inferred from homology"/>
<dbReference type="PROSITE" id="PS51918">
    <property type="entry name" value="RADICAL_SAM"/>
    <property type="match status" value="1"/>
</dbReference>
<name>A0ABV2LKV7_9BACL</name>
<evidence type="ECO:0000256" key="10">
    <source>
        <dbReference type="ARBA" id="ARBA00023004"/>
    </source>
</evidence>
<dbReference type="InterPro" id="IPR058240">
    <property type="entry name" value="rSAM_sf"/>
</dbReference>
<keyword evidence="8 13" id="KW-0479">Metal-binding</keyword>
<comment type="cofactor">
    <cofactor evidence="13">
        <name>[2Fe-2S] cluster</name>
        <dbReference type="ChEBI" id="CHEBI:190135"/>
    </cofactor>
    <text evidence="13">Binds 1 [2Fe-2S] cluster. The cluster is coordinated with 3 cysteines and 1 arginine.</text>
</comment>
<feature type="binding site" evidence="13">
    <location>
        <position position="64"/>
    </location>
    <ligand>
        <name>[4Fe-4S] cluster</name>
        <dbReference type="ChEBI" id="CHEBI:49883"/>
        <note>4Fe-4S-S-AdoMet</note>
    </ligand>
</feature>
<keyword evidence="16" id="KW-1185">Reference proteome</keyword>
<feature type="domain" description="Radical SAM core" evidence="14">
    <location>
        <begin position="46"/>
        <end position="275"/>
    </location>
</feature>
<feature type="binding site" evidence="13">
    <location>
        <position position="200"/>
    </location>
    <ligand>
        <name>[2Fe-2S] cluster</name>
        <dbReference type="ChEBI" id="CHEBI:190135"/>
    </ligand>
</feature>
<dbReference type="Proteomes" id="UP001549097">
    <property type="component" value="Unassembled WGS sequence"/>
</dbReference>
<evidence type="ECO:0000256" key="11">
    <source>
        <dbReference type="ARBA" id="ARBA00023014"/>
    </source>
</evidence>
<feature type="binding site" evidence="13">
    <location>
        <position position="270"/>
    </location>
    <ligand>
        <name>[2Fe-2S] cluster</name>
        <dbReference type="ChEBI" id="CHEBI:190135"/>
    </ligand>
</feature>
<dbReference type="SFLD" id="SFLDS00029">
    <property type="entry name" value="Radical_SAM"/>
    <property type="match status" value="1"/>
</dbReference>
<dbReference type="SMART" id="SM00876">
    <property type="entry name" value="BATS"/>
    <property type="match status" value="1"/>
</dbReference>
<keyword evidence="7 13" id="KW-0001">2Fe-2S</keyword>
<dbReference type="HAMAP" id="MF_01694">
    <property type="entry name" value="BioB"/>
    <property type="match status" value="1"/>
</dbReference>
<dbReference type="InterPro" id="IPR006638">
    <property type="entry name" value="Elp3/MiaA/NifB-like_rSAM"/>
</dbReference>
<comment type="subunit">
    <text evidence="13">Homodimer.</text>
</comment>
<keyword evidence="10 13" id="KW-0408">Iron</keyword>
<feature type="binding site" evidence="13">
    <location>
        <position position="68"/>
    </location>
    <ligand>
        <name>[4Fe-4S] cluster</name>
        <dbReference type="ChEBI" id="CHEBI:49883"/>
        <note>4Fe-4S-S-AdoMet</note>
    </ligand>
</feature>
<dbReference type="InterPro" id="IPR002684">
    <property type="entry name" value="Biotin_synth/BioAB"/>
</dbReference>
<feature type="binding site" evidence="13">
    <location>
        <position position="71"/>
    </location>
    <ligand>
        <name>[4Fe-4S] cluster</name>
        <dbReference type="ChEBI" id="CHEBI:49883"/>
        <note>4Fe-4S-S-AdoMet</note>
    </ligand>
</feature>
<evidence type="ECO:0000256" key="6">
    <source>
        <dbReference type="ARBA" id="ARBA00022691"/>
    </source>
</evidence>
<evidence type="ECO:0000259" key="14">
    <source>
        <dbReference type="PROSITE" id="PS51918"/>
    </source>
</evidence>
<dbReference type="PANTHER" id="PTHR22976:SF2">
    <property type="entry name" value="BIOTIN SYNTHASE, MITOCHONDRIAL"/>
    <property type="match status" value="1"/>
</dbReference>
<dbReference type="SUPFAM" id="SSF102114">
    <property type="entry name" value="Radical SAM enzymes"/>
    <property type="match status" value="1"/>
</dbReference>
<evidence type="ECO:0000256" key="1">
    <source>
        <dbReference type="ARBA" id="ARBA00004942"/>
    </source>
</evidence>
<comment type="pathway">
    <text evidence="1 13">Cofactor biosynthesis; biotin biosynthesis; biotin from 7,8-diaminononanoate: step 2/2.</text>
</comment>
<evidence type="ECO:0000256" key="5">
    <source>
        <dbReference type="ARBA" id="ARBA00022679"/>
    </source>
</evidence>